<gene>
    <name evidence="5" type="ORF">JM949_00905</name>
</gene>
<dbReference type="SUPFAM" id="SSF52540">
    <property type="entry name" value="P-loop containing nucleoside triphosphate hydrolases"/>
    <property type="match status" value="1"/>
</dbReference>
<comment type="caution">
    <text evidence="5">The sequence shown here is derived from an EMBL/GenBank/DDBJ whole genome shotgun (WGS) entry which is preliminary data.</text>
</comment>
<reference evidence="5 6" key="1">
    <citation type="submission" date="2021-01" db="EMBL/GenBank/DDBJ databases">
        <title>Draft genome sequence of Micromonospora sp. strain STR1s_6.</title>
        <authorList>
            <person name="Karlyshev A."/>
            <person name="Jawad R."/>
        </authorList>
    </citation>
    <scope>NUCLEOTIDE SEQUENCE [LARGE SCALE GENOMIC DNA]</scope>
    <source>
        <strain evidence="5 6">STR1S-6</strain>
    </source>
</reference>
<feature type="domain" description="SF3 helicase" evidence="4">
    <location>
        <begin position="304"/>
        <end position="461"/>
    </location>
</feature>
<accession>A0ABS1Y9R8</accession>
<dbReference type="PANTHER" id="PTHR35372:SF2">
    <property type="entry name" value="SF3 HELICASE DOMAIN-CONTAINING PROTEIN"/>
    <property type="match status" value="1"/>
</dbReference>
<dbReference type="InterPro" id="IPR051620">
    <property type="entry name" value="ORF904-like_C"/>
</dbReference>
<proteinExistence type="predicted"/>
<name>A0ABS1Y9R8_9ACTN</name>
<evidence type="ECO:0000256" key="1">
    <source>
        <dbReference type="ARBA" id="ARBA00022741"/>
    </source>
</evidence>
<dbReference type="PROSITE" id="PS51206">
    <property type="entry name" value="SF3_HELICASE_1"/>
    <property type="match status" value="1"/>
</dbReference>
<dbReference type="InterPro" id="IPR014818">
    <property type="entry name" value="Phage/plasmid_primase_P4_C"/>
</dbReference>
<dbReference type="Pfam" id="PF19263">
    <property type="entry name" value="DUF5906"/>
    <property type="match status" value="1"/>
</dbReference>
<dbReference type="InterPro" id="IPR027417">
    <property type="entry name" value="P-loop_NTPase"/>
</dbReference>
<dbReference type="NCBIfam" id="TIGR01613">
    <property type="entry name" value="primase_Cterm"/>
    <property type="match status" value="1"/>
</dbReference>
<evidence type="ECO:0000313" key="6">
    <source>
        <dbReference type="Proteomes" id="UP000622245"/>
    </source>
</evidence>
<dbReference type="EMBL" id="JAEVHL010000002">
    <property type="protein sequence ID" value="MBM0274120.1"/>
    <property type="molecule type" value="Genomic_DNA"/>
</dbReference>
<evidence type="ECO:0000256" key="2">
    <source>
        <dbReference type="ARBA" id="ARBA00022801"/>
    </source>
</evidence>
<evidence type="ECO:0000256" key="3">
    <source>
        <dbReference type="ARBA" id="ARBA00022840"/>
    </source>
</evidence>
<protein>
    <recommendedName>
        <fullName evidence="4">SF3 helicase domain-containing protein</fullName>
    </recommendedName>
</protein>
<dbReference type="SMART" id="SM00885">
    <property type="entry name" value="D5_N"/>
    <property type="match status" value="1"/>
</dbReference>
<dbReference type="InterPro" id="IPR045455">
    <property type="entry name" value="NrS-1_pol-like_helicase"/>
</dbReference>
<evidence type="ECO:0000313" key="5">
    <source>
        <dbReference type="EMBL" id="MBM0274120.1"/>
    </source>
</evidence>
<organism evidence="5 6">
    <name type="scientific">Micromonospora tarensis</name>
    <dbReference type="NCBI Taxonomy" id="2806100"/>
    <lineage>
        <taxon>Bacteria</taxon>
        <taxon>Bacillati</taxon>
        <taxon>Actinomycetota</taxon>
        <taxon>Actinomycetes</taxon>
        <taxon>Micromonosporales</taxon>
        <taxon>Micromonosporaceae</taxon>
        <taxon>Micromonospora</taxon>
    </lineage>
</organism>
<keyword evidence="6" id="KW-1185">Reference proteome</keyword>
<keyword evidence="1" id="KW-0547">Nucleotide-binding</keyword>
<dbReference type="Gene3D" id="3.40.50.300">
    <property type="entry name" value="P-loop containing nucleotide triphosphate hydrolases"/>
    <property type="match status" value="1"/>
</dbReference>
<dbReference type="InterPro" id="IPR014015">
    <property type="entry name" value="Helicase_SF3_DNA-vir"/>
</dbReference>
<dbReference type="Proteomes" id="UP000622245">
    <property type="component" value="Unassembled WGS sequence"/>
</dbReference>
<dbReference type="Pfam" id="PF08706">
    <property type="entry name" value="D5_N"/>
    <property type="match status" value="1"/>
</dbReference>
<keyword evidence="2" id="KW-0378">Hydrolase</keyword>
<dbReference type="RefSeq" id="WP_203146550.1">
    <property type="nucleotide sequence ID" value="NZ_JAEVHL010000002.1"/>
</dbReference>
<evidence type="ECO:0000259" key="4">
    <source>
        <dbReference type="PROSITE" id="PS51206"/>
    </source>
</evidence>
<dbReference type="InterPro" id="IPR006500">
    <property type="entry name" value="Helicase_put_C_phage/plasmid"/>
</dbReference>
<keyword evidence="3" id="KW-0067">ATP-binding</keyword>
<sequence length="608" mass="67261">MGFGSPLPEPGHDQAELLRAILGHDPDLTVGITAPAPVPTPAPQQAAAPQPPGDLYTELAAIADTPADQQLAAARELIRRVAVLEATARQDWRDAIRRVVPAVTRGDFDAIVREERRSQAEQAKEAARQRRQQELAGQIAAAEATGELLPSPGDPMAVARVLVSRLTTTDGVPHMAWWRGDFYEWTGAKWAHQQDAAINRWLYLHTENARWDAGDDIKRWEPTIGKIANLRDALGPAILARPWDEEEEKCVAVANGVLDVKQRALLPHTPKRFNLTSLPFAYDPDATCGSWEKFLHQVLPDDHEAQEFIQEWFGYVVSGRTDLQKIASLFGAKRSGKGTIARILEALLGPEAVASPSLSSLVGNFGEQPLIGKALAVLSDVNWNIRDVGEAVEILKKISGEDSRDVHRKNREAWHGKLNARFIVLGNDMPKFTDASGALAGRMIHVKFGVSFFGKEDPHLTSTLLEELPGILNWSLDGLDRLTKRGHFKAPTSSQEAEREIMRLTSPVYGFIEDRAVESAEAPPVLLDNLFAVYREWCAEEEGRDRVSTKMVFARDLRSVGNGRIQVKRETVDGVRARWVYGLTPQEPGGFQPRHRWLGGGLLEANDQ</sequence>
<dbReference type="PANTHER" id="PTHR35372">
    <property type="entry name" value="ATP BINDING PROTEIN-RELATED"/>
    <property type="match status" value="1"/>
</dbReference>